<evidence type="ECO:0000256" key="4">
    <source>
        <dbReference type="ARBA" id="ARBA00004709"/>
    </source>
</evidence>
<evidence type="ECO:0000256" key="5">
    <source>
        <dbReference type="ARBA" id="ARBA00004787"/>
    </source>
</evidence>
<evidence type="ECO:0000256" key="11">
    <source>
        <dbReference type="ARBA" id="ARBA00023229"/>
    </source>
</evidence>
<gene>
    <name evidence="14 16" type="primary">ispDF</name>
    <name evidence="16" type="ORF">GCM10011611_20830</name>
</gene>
<evidence type="ECO:0000256" key="8">
    <source>
        <dbReference type="ARBA" id="ARBA00022679"/>
    </source>
</evidence>
<dbReference type="SUPFAM" id="SSF53448">
    <property type="entry name" value="Nucleotide-diphospho-sugar transferases"/>
    <property type="match status" value="1"/>
</dbReference>
<feature type="binding site" evidence="14">
    <location>
        <begin position="299"/>
        <end position="300"/>
    </location>
    <ligand>
        <name>4-CDP-2-C-methyl-D-erythritol 2-phosphate</name>
        <dbReference type="ChEBI" id="CHEBI:57919"/>
    </ligand>
</feature>
<dbReference type="HAMAP" id="MF_01520">
    <property type="entry name" value="IspDF"/>
    <property type="match status" value="1"/>
</dbReference>
<evidence type="ECO:0000256" key="13">
    <source>
        <dbReference type="ARBA" id="ARBA00023268"/>
    </source>
</evidence>
<dbReference type="InterPro" id="IPR001228">
    <property type="entry name" value="IspD"/>
</dbReference>
<evidence type="ECO:0000256" key="3">
    <source>
        <dbReference type="ARBA" id="ARBA00001968"/>
    </source>
</evidence>
<organism evidence="16 17">
    <name type="scientific">Aliidongia dinghuensis</name>
    <dbReference type="NCBI Taxonomy" id="1867774"/>
    <lineage>
        <taxon>Bacteria</taxon>
        <taxon>Pseudomonadati</taxon>
        <taxon>Pseudomonadota</taxon>
        <taxon>Alphaproteobacteria</taxon>
        <taxon>Rhodospirillales</taxon>
        <taxon>Dongiaceae</taxon>
        <taxon>Aliidongia</taxon>
    </lineage>
</organism>
<keyword evidence="9 14" id="KW-0548">Nucleotidyltransferase</keyword>
<dbReference type="PROSITE" id="PS01295">
    <property type="entry name" value="ISPD"/>
    <property type="match status" value="1"/>
</dbReference>
<feature type="binding site" evidence="14">
    <location>
        <begin position="321"/>
        <end position="323"/>
    </location>
    <ligand>
        <name>4-CDP-2-C-methyl-D-erythritol 2-phosphate</name>
        <dbReference type="ChEBI" id="CHEBI:57919"/>
    </ligand>
</feature>
<dbReference type="GO" id="GO:0019288">
    <property type="term" value="P:isopentenyl diphosphate biosynthetic process, methylerythritol 4-phosphate pathway"/>
    <property type="evidence" value="ECO:0007669"/>
    <property type="project" value="UniProtKB-UniRule"/>
</dbReference>
<evidence type="ECO:0000256" key="6">
    <source>
        <dbReference type="ARBA" id="ARBA00008480"/>
    </source>
</evidence>
<dbReference type="HAMAP" id="MF_00108">
    <property type="entry name" value="IspD"/>
    <property type="match status" value="1"/>
</dbReference>
<comment type="function">
    <text evidence="14">Bifunctional enzyme that catalyzes the formation of 4-diphosphocytidyl-2-C-methyl-D-erythritol from CTP and 2-C-methyl-D-erythritol 4-phosphate (MEP) (IspD), and catalyzes the conversion of 4-diphosphocytidyl-2-C-methyl-D-erythritol 2-phosphate (CDP-ME2P) to 2-C-methyl-D-erythritol 2,4-cyclodiphosphate (ME-CPP) with a corresponding release of cytidine 5-monophosphate (CMP) (IspF).</text>
</comment>
<dbReference type="InterPro" id="IPR036571">
    <property type="entry name" value="MECDP_synthase_sf"/>
</dbReference>
<feature type="binding site" evidence="14">
    <location>
        <begin position="273"/>
        <end position="275"/>
    </location>
    <ligand>
        <name>4-CDP-2-C-methyl-D-erythritol 2-phosphate</name>
        <dbReference type="ChEBI" id="CHEBI:57919"/>
    </ligand>
</feature>
<dbReference type="InterPro" id="IPR034683">
    <property type="entry name" value="IspD/TarI"/>
</dbReference>
<evidence type="ECO:0000313" key="16">
    <source>
        <dbReference type="EMBL" id="GGF14902.1"/>
    </source>
</evidence>
<evidence type="ECO:0000256" key="10">
    <source>
        <dbReference type="ARBA" id="ARBA00022723"/>
    </source>
</evidence>
<comment type="pathway">
    <text evidence="4 14">Isoprenoid biosynthesis; isopentenyl diphosphate biosynthesis via DXP pathway; isopentenyl diphosphate from 1-deoxy-D-xylulose 5-phosphate: step 4/6.</text>
</comment>
<dbReference type="CDD" id="cd00554">
    <property type="entry name" value="MECDP_synthase"/>
    <property type="match status" value="1"/>
</dbReference>
<reference evidence="16" key="2">
    <citation type="submission" date="2020-09" db="EMBL/GenBank/DDBJ databases">
        <authorList>
            <person name="Sun Q."/>
            <person name="Zhou Y."/>
        </authorList>
    </citation>
    <scope>NUCLEOTIDE SEQUENCE</scope>
    <source>
        <strain evidence="16">CGMCC 1.15725</strain>
    </source>
</reference>
<keyword evidence="10 14" id="KW-0479">Metal-binding</keyword>
<feature type="binding site" evidence="14">
    <location>
        <position position="275"/>
    </location>
    <ligand>
        <name>a divalent metal cation</name>
        <dbReference type="ChEBI" id="CHEBI:60240"/>
    </ligand>
</feature>
<evidence type="ECO:0000256" key="9">
    <source>
        <dbReference type="ARBA" id="ARBA00022695"/>
    </source>
</evidence>
<feature type="site" description="Transition state stabilizer" evidence="14">
    <location>
        <position position="299"/>
    </location>
</feature>
<feature type="binding site" evidence="14">
    <location>
        <position position="407"/>
    </location>
    <ligand>
        <name>4-CDP-2-C-methyl-D-erythritol 2-phosphate</name>
        <dbReference type="ChEBI" id="CHEBI:57919"/>
    </ligand>
</feature>
<dbReference type="InterPro" id="IPR018294">
    <property type="entry name" value="ISPD_synthase_CS"/>
</dbReference>
<feature type="binding site" evidence="14">
    <location>
        <position position="307"/>
    </location>
    <ligand>
        <name>a divalent metal cation</name>
        <dbReference type="ChEBI" id="CHEBI:60240"/>
    </ligand>
</feature>
<keyword evidence="11 14" id="KW-0414">Isoprene biosynthesis</keyword>
<feature type="region of interest" description="2-C-methyl-D-erythritol 2,4-cyclodiphosphate synthase" evidence="14">
    <location>
        <begin position="267"/>
        <end position="431"/>
    </location>
</feature>
<keyword evidence="12 14" id="KW-0456">Lyase</keyword>
<name>A0A8J2YSF0_9PROT</name>
<dbReference type="Gene3D" id="3.30.1330.50">
    <property type="entry name" value="2-C-methyl-D-erythritol 2,4-cyclodiphosphate synthase"/>
    <property type="match status" value="1"/>
</dbReference>
<comment type="caution">
    <text evidence="14">Lacks conserved residue(s) required for the propagation of feature annotation.</text>
</comment>
<dbReference type="NCBIfam" id="TIGR00453">
    <property type="entry name" value="ispD"/>
    <property type="match status" value="1"/>
</dbReference>
<dbReference type="GO" id="GO:0016114">
    <property type="term" value="P:terpenoid biosynthetic process"/>
    <property type="evidence" value="ECO:0007669"/>
    <property type="project" value="InterPro"/>
</dbReference>
<feature type="site" description="Transition state stabilizer" evidence="14">
    <location>
        <position position="62"/>
    </location>
</feature>
<feature type="binding site" evidence="14">
    <location>
        <begin position="397"/>
        <end position="400"/>
    </location>
    <ligand>
        <name>4-CDP-2-C-methyl-D-erythritol 2-phosphate</name>
        <dbReference type="ChEBI" id="CHEBI:57919"/>
    </ligand>
</feature>
<protein>
    <recommendedName>
        <fullName evidence="14">Bifunctional enzyme IspD/IspF</fullName>
    </recommendedName>
    <domain>
        <recommendedName>
            <fullName evidence="14">2-C-methyl-D-erythritol 4-phosphate cytidylyltransferase</fullName>
            <ecNumber evidence="14">2.7.7.60</ecNumber>
        </recommendedName>
        <alternativeName>
            <fullName evidence="14">4-diphosphocytidyl-2C-methyl-D-erythritol synthase</fullName>
        </alternativeName>
        <alternativeName>
            <fullName evidence="14">MEP cytidylyltransferase</fullName>
            <shortName evidence="14">MCT</shortName>
        </alternativeName>
    </domain>
    <domain>
        <recommendedName>
            <fullName evidence="14">2-C-methyl-D-erythritol 2,4-cyclodiphosphate synthase</fullName>
            <shortName evidence="14">MECDP-synthase</shortName>
            <shortName evidence="14">MECPP-synthase</shortName>
            <shortName evidence="14">MECPS</shortName>
            <ecNumber evidence="14">4.6.1.12</ecNumber>
        </recommendedName>
    </domain>
</protein>
<dbReference type="Pfam" id="PF02542">
    <property type="entry name" value="YgbB"/>
    <property type="match status" value="1"/>
</dbReference>
<comment type="similarity">
    <text evidence="7">Belongs to the IspD/TarI cytidylyltransferase family. IspD subfamily.</text>
</comment>
<dbReference type="NCBIfam" id="NF006899">
    <property type="entry name" value="PRK09382.1"/>
    <property type="match status" value="1"/>
</dbReference>
<dbReference type="AlphaFoldDB" id="A0A8J2YSF0"/>
<reference evidence="16" key="1">
    <citation type="journal article" date="2014" name="Int. J. Syst. Evol. Microbiol.">
        <title>Complete genome sequence of Corynebacterium casei LMG S-19264T (=DSM 44701T), isolated from a smear-ripened cheese.</title>
        <authorList>
            <consortium name="US DOE Joint Genome Institute (JGI-PGF)"/>
            <person name="Walter F."/>
            <person name="Albersmeier A."/>
            <person name="Kalinowski J."/>
            <person name="Ruckert C."/>
        </authorList>
    </citation>
    <scope>NUCLEOTIDE SEQUENCE</scope>
    <source>
        <strain evidence="16">CGMCC 1.15725</strain>
    </source>
</reference>
<feature type="binding site" evidence="14">
    <location>
        <position position="273"/>
    </location>
    <ligand>
        <name>a divalent metal cation</name>
        <dbReference type="ChEBI" id="CHEBI:60240"/>
    </ligand>
</feature>
<evidence type="ECO:0000256" key="12">
    <source>
        <dbReference type="ARBA" id="ARBA00023239"/>
    </source>
</evidence>
<feature type="region of interest" description="2-C-methyl-D-erythritol 4-phosphate cytidylyltransferase" evidence="14">
    <location>
        <begin position="1"/>
        <end position="266"/>
    </location>
</feature>
<dbReference type="NCBIfam" id="TIGR00151">
    <property type="entry name" value="ispF"/>
    <property type="match status" value="1"/>
</dbReference>
<dbReference type="SUPFAM" id="SSF69765">
    <property type="entry name" value="IpsF-like"/>
    <property type="match status" value="1"/>
</dbReference>
<comment type="similarity">
    <text evidence="14">In the C-terminal section; belongs to the IspF family.</text>
</comment>
<feature type="domain" description="2-C-methyl-D-erythritol 2,4-cyclodiphosphate synthase" evidence="15">
    <location>
        <begin position="266"/>
        <end position="419"/>
    </location>
</feature>
<keyword evidence="17" id="KW-1185">Reference proteome</keyword>
<comment type="similarity">
    <text evidence="14">In the N-terminal section; belongs to the IspD/TarI cytidylyltransferase family. IspD subfamily.</text>
</comment>
<evidence type="ECO:0000256" key="7">
    <source>
        <dbReference type="ARBA" id="ARBA00009789"/>
    </source>
</evidence>
<feature type="binding site" evidence="14">
    <location>
        <position position="404"/>
    </location>
    <ligand>
        <name>4-CDP-2-C-methyl-D-erythritol 2-phosphate</name>
        <dbReference type="ChEBI" id="CHEBI:57919"/>
    </ligand>
</feature>
<dbReference type="InterPro" id="IPR029044">
    <property type="entry name" value="Nucleotide-diphossugar_trans"/>
</dbReference>
<comment type="similarity">
    <text evidence="6">Belongs to the IspF family.</text>
</comment>
<keyword evidence="8 14" id="KW-0808">Transferase</keyword>
<comment type="caution">
    <text evidence="16">The sequence shown here is derived from an EMBL/GenBank/DDBJ whole genome shotgun (WGS) entry which is preliminary data.</text>
</comment>
<dbReference type="UniPathway" id="UPA00056">
    <property type="reaction ID" value="UER00093"/>
</dbReference>
<evidence type="ECO:0000313" key="17">
    <source>
        <dbReference type="Proteomes" id="UP000646365"/>
    </source>
</evidence>
<dbReference type="GO" id="GO:0008685">
    <property type="term" value="F:2-C-methyl-D-erythritol 2,4-cyclodiphosphate synthase activity"/>
    <property type="evidence" value="ECO:0007669"/>
    <property type="project" value="UniProtKB-UniRule"/>
</dbReference>
<accession>A0A8J2YSF0</accession>
<comment type="catalytic activity">
    <reaction evidence="2 14">
        <text>2-C-methyl-D-erythritol 4-phosphate + CTP + H(+) = 4-CDP-2-C-methyl-D-erythritol + diphosphate</text>
        <dbReference type="Rhea" id="RHEA:13429"/>
        <dbReference type="ChEBI" id="CHEBI:15378"/>
        <dbReference type="ChEBI" id="CHEBI:33019"/>
        <dbReference type="ChEBI" id="CHEBI:37563"/>
        <dbReference type="ChEBI" id="CHEBI:57823"/>
        <dbReference type="ChEBI" id="CHEBI:58262"/>
        <dbReference type="EC" id="2.7.7.60"/>
    </reaction>
</comment>
<comment type="catalytic activity">
    <reaction evidence="1 14">
        <text>4-CDP-2-C-methyl-D-erythritol 2-phosphate = 2-C-methyl-D-erythritol 2,4-cyclic diphosphate + CMP</text>
        <dbReference type="Rhea" id="RHEA:23864"/>
        <dbReference type="ChEBI" id="CHEBI:57919"/>
        <dbReference type="ChEBI" id="CHEBI:58483"/>
        <dbReference type="ChEBI" id="CHEBI:60377"/>
        <dbReference type="EC" id="4.6.1.12"/>
    </reaction>
</comment>
<dbReference type="InterPro" id="IPR020555">
    <property type="entry name" value="MECDP_synthase_CS"/>
</dbReference>
<proteinExistence type="inferred from homology"/>
<feature type="site" description="Positions MEP for the nucleophilic attack" evidence="14">
    <location>
        <position position="191"/>
    </location>
</feature>
<dbReference type="EC" id="2.7.7.60" evidence="14"/>
<comment type="cofactor">
    <cofactor evidence="3 14">
        <name>a divalent metal cation</name>
        <dbReference type="ChEBI" id="CHEBI:60240"/>
    </cofactor>
</comment>
<keyword evidence="13 14" id="KW-0511">Multifunctional enzyme</keyword>
<dbReference type="Pfam" id="PF01128">
    <property type="entry name" value="IspD"/>
    <property type="match status" value="1"/>
</dbReference>
<dbReference type="InterPro" id="IPR003526">
    <property type="entry name" value="MECDP_synthase"/>
</dbReference>
<dbReference type="EMBL" id="BMJQ01000004">
    <property type="protein sequence ID" value="GGF14902.1"/>
    <property type="molecule type" value="Genomic_DNA"/>
</dbReference>
<dbReference type="HAMAP" id="MF_00107">
    <property type="entry name" value="IspF"/>
    <property type="match status" value="1"/>
</dbReference>
<dbReference type="PANTHER" id="PTHR43181:SF1">
    <property type="entry name" value="2-C-METHYL-D-ERYTHRITOL 2,4-CYCLODIPHOSPHATE SYNTHASE, CHLOROPLASTIC"/>
    <property type="match status" value="1"/>
</dbReference>
<comment type="pathway">
    <text evidence="5 14">Isoprenoid biosynthesis; isopentenyl diphosphate biosynthesis via DXP pathway; isopentenyl diphosphate from 1-deoxy-D-xylulose 5-phosphate: step 2/6.</text>
</comment>
<dbReference type="GO" id="GO:0046872">
    <property type="term" value="F:metal ion binding"/>
    <property type="evidence" value="ECO:0007669"/>
    <property type="project" value="UniProtKB-KW"/>
</dbReference>
<dbReference type="Gene3D" id="3.90.550.10">
    <property type="entry name" value="Spore Coat Polysaccharide Biosynthesis Protein SpsA, Chain A"/>
    <property type="match status" value="1"/>
</dbReference>
<evidence type="ECO:0000256" key="1">
    <source>
        <dbReference type="ARBA" id="ARBA00000200"/>
    </source>
</evidence>
<evidence type="ECO:0000259" key="15">
    <source>
        <dbReference type="Pfam" id="PF02542"/>
    </source>
</evidence>
<dbReference type="Proteomes" id="UP000646365">
    <property type="component" value="Unassembled WGS sequence"/>
</dbReference>
<dbReference type="FunFam" id="3.90.550.10:FF:000003">
    <property type="entry name" value="2-C-methyl-D-erythritol 4-phosphate cytidylyltransferase"/>
    <property type="match status" value="1"/>
</dbReference>
<dbReference type="InterPro" id="IPR026596">
    <property type="entry name" value="IspD/F"/>
</dbReference>
<dbReference type="CDD" id="cd02516">
    <property type="entry name" value="CDP-ME_synthetase"/>
    <property type="match status" value="1"/>
</dbReference>
<dbReference type="PROSITE" id="PS01350">
    <property type="entry name" value="ISPF"/>
    <property type="match status" value="1"/>
</dbReference>
<dbReference type="EC" id="4.6.1.12" evidence="14"/>
<feature type="site" description="Positions MEP for the nucleophilic attack" evidence="14">
    <location>
        <position position="245"/>
    </location>
</feature>
<sequence>MGAERARFPRGAAAPVSLVPRATDGLVSAAMSDPSLSAPAPTVHVLIVAAGRGARFGGPLPKQYCSLAGQPVLRRTLTAFLAHPAVAGVRVVIHPDDRALYDAATDGLDLAEPVAGGATRQESVRNGLEAIAPAAPDLVLIHDAARPLISAGTVDRLIASLATHVAAIAAVPVRDTVKRAEGSRIADTVDRTHLWRAQTPQAFRFADILAAHRAAVGLDLTDDAAVAERAGHPVELVMGDEDNFKITTADDLARAEAAMMARLGDVRVGQGFDVHQLVPGDHCWINGIRIAHDQTLLGHSDADVGLHALTDAILGAISAGDIGQHFPPTDERWRGAASDKFLAHAGSLVKAKGGMIAHCDVTIICERPKIGPHRAAMAERIAEILGLSLDRVSVKATTTEKLGFTGRGEGIAAQATATVRLPFDLPAPGIA</sequence>
<dbReference type="GO" id="GO:0050518">
    <property type="term" value="F:2-C-methyl-D-erythritol 4-phosphate cytidylyltransferase activity"/>
    <property type="evidence" value="ECO:0007669"/>
    <property type="project" value="UniProtKB-UniRule"/>
</dbReference>
<dbReference type="PANTHER" id="PTHR43181">
    <property type="entry name" value="2-C-METHYL-D-ERYTHRITOL 2,4-CYCLODIPHOSPHATE SYNTHASE, CHLOROPLASTIC"/>
    <property type="match status" value="1"/>
</dbReference>
<feature type="site" description="Transition state stabilizer" evidence="14">
    <location>
        <position position="398"/>
    </location>
</feature>
<feature type="site" description="Transition state stabilizer" evidence="14">
    <location>
        <position position="55"/>
    </location>
</feature>
<evidence type="ECO:0000256" key="14">
    <source>
        <dbReference type="HAMAP-Rule" id="MF_01520"/>
    </source>
</evidence>
<evidence type="ECO:0000256" key="2">
    <source>
        <dbReference type="ARBA" id="ARBA00001282"/>
    </source>
</evidence>